<dbReference type="Proteomes" id="UP000658997">
    <property type="component" value="Unassembled WGS sequence"/>
</dbReference>
<evidence type="ECO:0000313" key="4">
    <source>
        <dbReference type="EMBL" id="SYW82315.1"/>
    </source>
</evidence>
<evidence type="ECO:0000259" key="3">
    <source>
        <dbReference type="PROSITE" id="PS50020"/>
    </source>
</evidence>
<dbReference type="PANTHER" id="PTHR15377:SF3">
    <property type="entry name" value="WW DOMAIN-CONTAINING PROTEIN"/>
    <property type="match status" value="1"/>
</dbReference>
<evidence type="ECO:0000313" key="5">
    <source>
        <dbReference type="Proteomes" id="UP000658997"/>
    </source>
</evidence>
<dbReference type="SUPFAM" id="SSF81698">
    <property type="entry name" value="FF domain"/>
    <property type="match status" value="3"/>
</dbReference>
<evidence type="ECO:0000256" key="2">
    <source>
        <dbReference type="SAM" id="MobiDB-lite"/>
    </source>
</evidence>
<dbReference type="SUPFAM" id="SSF51045">
    <property type="entry name" value="WW domain"/>
    <property type="match status" value="1"/>
</dbReference>
<reference evidence="4" key="1">
    <citation type="submission" date="2018-08" db="EMBL/GenBank/DDBJ databases">
        <authorList>
            <person name="Guldener U."/>
        </authorList>
    </citation>
    <scope>NUCLEOTIDE SEQUENCE</scope>
    <source>
        <strain evidence="4">UB2</strain>
    </source>
</reference>
<feature type="region of interest" description="Disordered" evidence="2">
    <location>
        <begin position="98"/>
        <end position="286"/>
    </location>
</feature>
<feature type="compositionally biased region" description="Basic and acidic residues" evidence="2">
    <location>
        <begin position="532"/>
        <end position="552"/>
    </location>
</feature>
<feature type="region of interest" description="Disordered" evidence="2">
    <location>
        <begin position="327"/>
        <end position="352"/>
    </location>
</feature>
<dbReference type="InterPro" id="IPR001202">
    <property type="entry name" value="WW_dom"/>
</dbReference>
<dbReference type="GO" id="GO:0070063">
    <property type="term" value="F:RNA polymerase binding"/>
    <property type="evidence" value="ECO:0007669"/>
    <property type="project" value="InterPro"/>
</dbReference>
<dbReference type="InterPro" id="IPR043502">
    <property type="entry name" value="DNA/RNA_pol_sf"/>
</dbReference>
<keyword evidence="5" id="KW-1185">Reference proteome</keyword>
<feature type="region of interest" description="Disordered" evidence="2">
    <location>
        <begin position="763"/>
        <end position="799"/>
    </location>
</feature>
<gene>
    <name evidence="4" type="ORF">UBRO2_04437</name>
</gene>
<feature type="region of interest" description="Disordered" evidence="2">
    <location>
        <begin position="720"/>
        <end position="746"/>
    </location>
</feature>
<protein>
    <recommendedName>
        <fullName evidence="3">WW domain-containing protein</fullName>
    </recommendedName>
</protein>
<dbReference type="GO" id="GO:0003712">
    <property type="term" value="F:transcription coregulator activity"/>
    <property type="evidence" value="ECO:0007669"/>
    <property type="project" value="TreeGrafter"/>
</dbReference>
<proteinExistence type="predicted"/>
<dbReference type="SMART" id="SM00456">
    <property type="entry name" value="WW"/>
    <property type="match status" value="2"/>
</dbReference>
<feature type="region of interest" description="Disordered" evidence="2">
    <location>
        <begin position="1"/>
        <end position="64"/>
    </location>
</feature>
<dbReference type="InterPro" id="IPR045148">
    <property type="entry name" value="TCRG1-like"/>
</dbReference>
<accession>A0A8H8QPL4</accession>
<feature type="compositionally biased region" description="Polar residues" evidence="2">
    <location>
        <begin position="502"/>
        <end position="514"/>
    </location>
</feature>
<feature type="compositionally biased region" description="Polar residues" evidence="2">
    <location>
        <begin position="763"/>
        <end position="785"/>
    </location>
</feature>
<feature type="compositionally biased region" description="Basic and acidic residues" evidence="2">
    <location>
        <begin position="720"/>
        <end position="733"/>
    </location>
</feature>
<feature type="compositionally biased region" description="Low complexity" evidence="2">
    <location>
        <begin position="902"/>
        <end position="921"/>
    </location>
</feature>
<comment type="caution">
    <text evidence="4">The sequence shown here is derived from an EMBL/GenBank/DDBJ whole genome shotgun (WGS) entry which is preliminary data.</text>
</comment>
<dbReference type="PROSITE" id="PS50020">
    <property type="entry name" value="WW_DOMAIN_2"/>
    <property type="match status" value="2"/>
</dbReference>
<evidence type="ECO:0000256" key="1">
    <source>
        <dbReference type="ARBA" id="ARBA00022737"/>
    </source>
</evidence>
<feature type="region of interest" description="Disordered" evidence="2">
    <location>
        <begin position="902"/>
        <end position="924"/>
    </location>
</feature>
<dbReference type="InterPro" id="IPR036517">
    <property type="entry name" value="FF_domain_sf"/>
</dbReference>
<feature type="domain" description="WW" evidence="3">
    <location>
        <begin position="58"/>
        <end position="91"/>
    </location>
</feature>
<dbReference type="PANTHER" id="PTHR15377">
    <property type="entry name" value="TRANSCRIPTION ELONGATION REGULATOR 1"/>
    <property type="match status" value="1"/>
</dbReference>
<feature type="compositionally biased region" description="Low complexity" evidence="2">
    <location>
        <begin position="328"/>
        <end position="344"/>
    </location>
</feature>
<dbReference type="CDD" id="cd00201">
    <property type="entry name" value="WW"/>
    <property type="match status" value="1"/>
</dbReference>
<feature type="region of interest" description="Disordered" evidence="2">
    <location>
        <begin position="495"/>
        <end position="552"/>
    </location>
</feature>
<dbReference type="InterPro" id="IPR002713">
    <property type="entry name" value="FF_domain"/>
</dbReference>
<feature type="compositionally biased region" description="Basic and acidic residues" evidence="2">
    <location>
        <begin position="112"/>
        <end position="126"/>
    </location>
</feature>
<dbReference type="GO" id="GO:0005634">
    <property type="term" value="C:nucleus"/>
    <property type="evidence" value="ECO:0007669"/>
    <property type="project" value="TreeGrafter"/>
</dbReference>
<dbReference type="Gene3D" id="2.20.70.10">
    <property type="match status" value="2"/>
</dbReference>
<dbReference type="InterPro" id="IPR036020">
    <property type="entry name" value="WW_dom_sf"/>
</dbReference>
<dbReference type="SUPFAM" id="SSF56672">
    <property type="entry name" value="DNA/RNA polymerases"/>
    <property type="match status" value="1"/>
</dbReference>
<feature type="compositionally biased region" description="Basic and acidic residues" evidence="2">
    <location>
        <begin position="515"/>
        <end position="525"/>
    </location>
</feature>
<feature type="compositionally biased region" description="Acidic residues" evidence="2">
    <location>
        <begin position="156"/>
        <end position="181"/>
    </location>
</feature>
<dbReference type="EMBL" id="ULHB01000103">
    <property type="protein sequence ID" value="SYW82315.1"/>
    <property type="molecule type" value="Genomic_DNA"/>
</dbReference>
<organism evidence="4 5">
    <name type="scientific">Ustilago bromivora</name>
    <dbReference type="NCBI Taxonomy" id="307758"/>
    <lineage>
        <taxon>Eukaryota</taxon>
        <taxon>Fungi</taxon>
        <taxon>Dikarya</taxon>
        <taxon>Basidiomycota</taxon>
        <taxon>Ustilaginomycotina</taxon>
        <taxon>Ustilaginomycetes</taxon>
        <taxon>Ustilaginales</taxon>
        <taxon>Ustilaginaceae</taxon>
        <taxon>Ustilago</taxon>
    </lineage>
</organism>
<dbReference type="SMART" id="SM00441">
    <property type="entry name" value="FF"/>
    <property type="match status" value="3"/>
</dbReference>
<keyword evidence="1" id="KW-0677">Repeat</keyword>
<sequence length="1562" mass="172261">MGDNAAGPSSTQPPPRWTAHVSPVGRTYYHNSGSGVSTYHPPHLPKPKREKPVSKTPIPNTSGWFKITTNKDNVFFFQPETKASEWLPPSEIAAAVREMEENEVKHKRRLKREAEQKQREERDRVRREKRQLKRKAEEGVAITEFDASAKRPRADGDDDEEEEEEEDEDNDDDNDDMDEDSIASIDEAQAESLPQDAAEANGNDEQDDEGWQRQIAEKMAAEAEAEAEAAAANDADTNSQHNPPARTPTPDAPQPEVTTTLEEQKTTFMAHLTSLNGTKSEVNPMAPWDLEQSKFASNPSLHALPQREREDVFNEWCKLRIREKRAAKAAAASASSQPASSSKSTGADPLSKPAEEAFRALLKNQVRSTRTKYADFKAAFARDARFSSYGKGEGDREKLFKTHLIELGEQKRAAAEKADKDFLDLLSDKIPGNYRNKVATAKSQAANNGKEAEKEAISTVWVEAKRSPGVLEDKRYDAVGSSTRRFELFCSWAKGERKPHPSSASIAHATSSRPTTERQERREQQDLPAARKAAEKEEARRRALAEREAKVRRERDRINRLNRSAFSAATRSESVLSFQQLLLDAVHSAHISYSEALPQLSSDGRFHAPALSEDEKEQLFREHQQRLATKEQSKIGSVFARYAKKLDTQAEDVIALTLQDEELSHLPMQMYREDKAKLKAAYAKWDAERKKSAEKEFKEMLTESAFVEFWGRLKKEVNASSDVGEKKREARQGEEDDGEEGDGTTMLDLARKVDLGEIDTINQSPLTPAACSHQSSFSSATETVRSSCHPPSTPTSPDAITNQPPLPVFPWVPQEVISQVANDTLKPEHLILLRNPKSHISKETSVQASLVFADGEVRITEESSEQHSSSFAKANPNIQVLAQILIEFDHIYLWKGVTETPTMPSSSTSSSKPGAKSSCPSCTTANPPPVKICNRFKSTHTNTTQKDRAISTATTGSGLAVMLLPASSSSGSGLVDTLLSASSSSGSGLADMLWPASSSLGSSLTGRVFPVTSLGSGLVDQKLSATLPSTPHAPSVIRAMLVPSLDFFVPQSITDMSSDSALTLLVSLLTGPAPPAHPNTTCKLPIFDHSDTPTTIGSLKLEHWAPFLDLYPDQDFATQLRGALYHGALLGYSGPLCNNTRLEVSNLLMDLDDKLHLCREIEVQVLEGCLRQPGAHLPSVNDSIHHLFVSIHYKTLDIVINFIHQHQGASLWKANLEDAFRHVIMAERDARLMGFHFNRWYYQECALAFGGCLSPFLFNLFTEFLHWVTSFALQSASPSPTSHSEVSHYLDDFFGASNPTFNTSTLIQVLSIAAAMLGFHLRVPLSFLPPLVQWRNGLTKPPSSFIATTKLSKQAAFLLWNGLAPTTHLCSTKLCSDFATFVSTTFRSPQPFPATVSALIKWVAHYHKHAKTYHVVKHSITVLRSWHIDLGLSTSAFSSDHLARAIQGFKHSAGNPAPTAKLPITLPLLHQLVDSLPSICHSRHNRTMDPFGTAVTLTVPAVPLTTCAVKALKVICQNHSAPEPLFALEDDMPFNHNLFITTVHCCLQASGVPPKGYSGHSF</sequence>
<name>A0A8H8QPL4_9BASI</name>
<dbReference type="Gene3D" id="1.10.10.440">
    <property type="entry name" value="FF domain"/>
    <property type="match status" value="3"/>
</dbReference>
<feature type="domain" description="WW" evidence="3">
    <location>
        <begin position="11"/>
        <end position="44"/>
    </location>
</feature>
<dbReference type="PROSITE" id="PS01159">
    <property type="entry name" value="WW_DOMAIN_1"/>
    <property type="match status" value="1"/>
</dbReference>
<dbReference type="Pfam" id="PF01846">
    <property type="entry name" value="FF"/>
    <property type="match status" value="1"/>
</dbReference>